<dbReference type="PROSITE" id="PS50835">
    <property type="entry name" value="IG_LIKE"/>
    <property type="match status" value="1"/>
</dbReference>
<dbReference type="FunCoup" id="A0A3P8ZA46">
    <property type="interactions" value="911"/>
</dbReference>
<dbReference type="Pfam" id="PF07686">
    <property type="entry name" value="V-set"/>
    <property type="match status" value="1"/>
</dbReference>
<dbReference type="InterPro" id="IPR013783">
    <property type="entry name" value="Ig-like_fold"/>
</dbReference>
<evidence type="ECO:0000259" key="1">
    <source>
        <dbReference type="PROSITE" id="PS50835"/>
    </source>
</evidence>
<dbReference type="Ensembl" id="ENSELUT00000036722.3">
    <property type="protein sequence ID" value="ENSELUP00000025112.3"/>
    <property type="gene ID" value="ENSELUG00000023812.3"/>
</dbReference>
<evidence type="ECO:0000313" key="3">
    <source>
        <dbReference type="Proteomes" id="UP000265140"/>
    </source>
</evidence>
<dbReference type="Gene3D" id="2.60.40.10">
    <property type="entry name" value="Immunoglobulins"/>
    <property type="match status" value="2"/>
</dbReference>
<dbReference type="AlphaFoldDB" id="A0A3P8ZA46"/>
<organism evidence="2 3">
    <name type="scientific">Esox lucius</name>
    <name type="common">Northern pike</name>
    <dbReference type="NCBI Taxonomy" id="8010"/>
    <lineage>
        <taxon>Eukaryota</taxon>
        <taxon>Metazoa</taxon>
        <taxon>Chordata</taxon>
        <taxon>Craniata</taxon>
        <taxon>Vertebrata</taxon>
        <taxon>Euteleostomi</taxon>
        <taxon>Actinopterygii</taxon>
        <taxon>Neopterygii</taxon>
        <taxon>Teleostei</taxon>
        <taxon>Protacanthopterygii</taxon>
        <taxon>Esociformes</taxon>
        <taxon>Esocidae</taxon>
        <taxon>Esox</taxon>
    </lineage>
</organism>
<reference evidence="3" key="1">
    <citation type="journal article" date="2014" name="PLoS ONE">
        <title>The genome and linkage map of the northern pike (Esox lucius): conserved synteny revealed between the salmonid sister group and the Neoteleostei.</title>
        <authorList>
            <person name="Rondeau E.B."/>
            <person name="Minkley D.R."/>
            <person name="Leong J.S."/>
            <person name="Messmer A.M."/>
            <person name="Jantzen J.R."/>
            <person name="von Schalburg K.R."/>
            <person name="Lemon C."/>
            <person name="Bird N.H."/>
            <person name="Koop B.F."/>
        </authorList>
    </citation>
    <scope>NUCLEOTIDE SEQUENCE</scope>
</reference>
<dbReference type="GeneTree" id="ENSGT01050000244806"/>
<dbReference type="PANTHER" id="PTHR21063">
    <property type="entry name" value="LFA-3"/>
    <property type="match status" value="1"/>
</dbReference>
<evidence type="ECO:0000313" key="2">
    <source>
        <dbReference type="Ensembl" id="ENSELUP00000025112.3"/>
    </source>
</evidence>
<accession>A0A3P8ZA46</accession>
<reference evidence="2" key="2">
    <citation type="submission" date="2020-02" db="EMBL/GenBank/DDBJ databases">
        <title>Esox lucius (northern pike) genome, fEsoLuc1, primary haplotype.</title>
        <authorList>
            <person name="Myers G."/>
            <person name="Karagic N."/>
            <person name="Meyer A."/>
            <person name="Pippel M."/>
            <person name="Reichard M."/>
            <person name="Winkler S."/>
            <person name="Tracey A."/>
            <person name="Sims Y."/>
            <person name="Howe K."/>
            <person name="Rhie A."/>
            <person name="Formenti G."/>
            <person name="Durbin R."/>
            <person name="Fedrigo O."/>
            <person name="Jarvis E.D."/>
        </authorList>
    </citation>
    <scope>NUCLEOTIDE SEQUENCE [LARGE SCALE GENOMIC DNA]</scope>
</reference>
<dbReference type="Pfam" id="PF13895">
    <property type="entry name" value="Ig_2"/>
    <property type="match status" value="1"/>
</dbReference>
<proteinExistence type="predicted"/>
<dbReference type="InParanoid" id="A0A3P8ZA46"/>
<name>A0A3P8ZA46_ESOLU</name>
<dbReference type="Proteomes" id="UP000265140">
    <property type="component" value="Chromosome 25"/>
</dbReference>
<protein>
    <recommendedName>
        <fullName evidence="1">Ig-like domain-containing protein</fullName>
    </recommendedName>
</protein>
<dbReference type="InterPro" id="IPR007110">
    <property type="entry name" value="Ig-like_dom"/>
</dbReference>
<dbReference type="CDD" id="cd00096">
    <property type="entry name" value="Ig"/>
    <property type="match status" value="1"/>
</dbReference>
<reference evidence="2" key="3">
    <citation type="submission" date="2025-08" db="UniProtKB">
        <authorList>
            <consortium name="Ensembl"/>
        </authorList>
    </citation>
    <scope>IDENTIFICATION</scope>
</reference>
<dbReference type="SUPFAM" id="SSF48726">
    <property type="entry name" value="Immunoglobulin"/>
    <property type="match status" value="2"/>
</dbReference>
<dbReference type="PANTHER" id="PTHR21063:SF4">
    <property type="entry name" value="CD48 ANTIGEN-RELATED"/>
    <property type="match status" value="1"/>
</dbReference>
<sequence>MKGIEGQTVTLNTGLTGLQKDVIYWTYGPDGAETIIATLNFDRNRPEHNERLHLDAQSGSLTIKNLTMNNHGLFTIQIIKEKILTQTFNLIVDYGELLSVPDIKHIPQSHTVDKQVMCSVVCTVKNGKDVTLSWYRGEERINQTSSTDPYTNLYLSLVIKEEDDQVYSCVANNPVSSQMKNLSIEEHTIVESLMQSLH</sequence>
<dbReference type="InterPro" id="IPR013106">
    <property type="entry name" value="Ig_V-set"/>
</dbReference>
<dbReference type="InterPro" id="IPR036179">
    <property type="entry name" value="Ig-like_dom_sf"/>
</dbReference>
<dbReference type="OMA" id="CHTCAGM"/>
<reference evidence="2" key="4">
    <citation type="submission" date="2025-09" db="UniProtKB">
        <authorList>
            <consortium name="Ensembl"/>
        </authorList>
    </citation>
    <scope>IDENTIFICATION</scope>
</reference>
<keyword evidence="3" id="KW-1185">Reference proteome</keyword>
<feature type="domain" description="Ig-like" evidence="1">
    <location>
        <begin position="101"/>
        <end position="183"/>
    </location>
</feature>